<evidence type="ECO:0000313" key="9">
    <source>
        <dbReference type="EMBL" id="KZV97046.1"/>
    </source>
</evidence>
<reference evidence="9 10" key="1">
    <citation type="journal article" date="2016" name="Mol. Biol. Evol.">
        <title>Comparative Genomics of Early-Diverging Mushroom-Forming Fungi Provides Insights into the Origins of Lignocellulose Decay Capabilities.</title>
        <authorList>
            <person name="Nagy L.G."/>
            <person name="Riley R."/>
            <person name="Tritt A."/>
            <person name="Adam C."/>
            <person name="Daum C."/>
            <person name="Floudas D."/>
            <person name="Sun H."/>
            <person name="Yadav J.S."/>
            <person name="Pangilinan J."/>
            <person name="Larsson K.H."/>
            <person name="Matsuura K."/>
            <person name="Barry K."/>
            <person name="Labutti K."/>
            <person name="Kuo R."/>
            <person name="Ohm R.A."/>
            <person name="Bhattacharya S.S."/>
            <person name="Shirouzu T."/>
            <person name="Yoshinaga Y."/>
            <person name="Martin F.M."/>
            <person name="Grigoriev I.V."/>
            <person name="Hibbett D.S."/>
        </authorList>
    </citation>
    <scope>NUCLEOTIDE SEQUENCE [LARGE SCALE GENOMIC DNA]</scope>
    <source>
        <strain evidence="9 10">HHB12029</strain>
    </source>
</reference>
<dbReference type="InterPro" id="IPR036852">
    <property type="entry name" value="Peptidase_S8/S53_dom_sf"/>
</dbReference>
<keyword evidence="4 5" id="KW-0720">Serine protease</keyword>
<keyword evidence="10" id="KW-1185">Reference proteome</keyword>
<dbReference type="AlphaFoldDB" id="A0A165KXI9"/>
<comment type="similarity">
    <text evidence="1 5 6">Belongs to the peptidase S8 family.</text>
</comment>
<dbReference type="FunFam" id="3.40.50.200:FF:000007">
    <property type="entry name" value="Subtilisin-like serine protease"/>
    <property type="match status" value="1"/>
</dbReference>
<evidence type="ECO:0000259" key="8">
    <source>
        <dbReference type="Pfam" id="PF00082"/>
    </source>
</evidence>
<dbReference type="InterPro" id="IPR000209">
    <property type="entry name" value="Peptidase_S8/S53_dom"/>
</dbReference>
<proteinExistence type="inferred from homology"/>
<dbReference type="PROSITE" id="PS00136">
    <property type="entry name" value="SUBTILASE_ASP"/>
    <property type="match status" value="1"/>
</dbReference>
<evidence type="ECO:0000256" key="7">
    <source>
        <dbReference type="SAM" id="SignalP"/>
    </source>
</evidence>
<name>A0A165KXI9_EXIGL</name>
<feature type="active site" description="Charge relay system" evidence="5">
    <location>
        <position position="156"/>
    </location>
</feature>
<sequence>MLAARLVALSLAFVGVPALLSIAPPNSQTRPNGFVVLLKPESVSRRVHHDILAPFLSAANDTTTSLLYEWPEIDAVAGTFSDAALLALRAATGEVLAIEHDTLGGLDAIVTQEDAPWGLQRISQAARMNRSDDRAVNFRYTYDDAAGRGVDIYIIDTGIMLEHKDFGGRARWGKTFGGYQDRDGFGHGTHVGECLAHHVASILKRWCHLTAGTAAGTRYGVAKAANPVAVRVMDDKGSGFVSDTIAAVNWAAHQAARVTKKPSVISISLKFDPSDVLDAAVTAAVRAGVHVTVSAGNANADASTQSPARARAAICVGGTQINDTMASFSNTGSLVDVMAPAQHIVSDYIGGVDSTTVMSGTSMATPHVAGLVAYLISTEGNMSPEDMVKRIKEVAADGVVRGLPAGTSNELVNNGLRR</sequence>
<evidence type="ECO:0000256" key="2">
    <source>
        <dbReference type="ARBA" id="ARBA00022670"/>
    </source>
</evidence>
<dbReference type="Gene3D" id="3.40.50.200">
    <property type="entry name" value="Peptidase S8/S53 domain"/>
    <property type="match status" value="1"/>
</dbReference>
<gene>
    <name evidence="9" type="ORF">EXIGLDRAFT_833171</name>
</gene>
<dbReference type="GO" id="GO:0004252">
    <property type="term" value="F:serine-type endopeptidase activity"/>
    <property type="evidence" value="ECO:0007669"/>
    <property type="project" value="UniProtKB-UniRule"/>
</dbReference>
<dbReference type="OrthoDB" id="19448at2759"/>
<dbReference type="InterPro" id="IPR034193">
    <property type="entry name" value="PCSK9_ProteinaseK-like"/>
</dbReference>
<dbReference type="InterPro" id="IPR050131">
    <property type="entry name" value="Peptidase_S8_subtilisin-like"/>
</dbReference>
<accession>A0A165KXI9</accession>
<dbReference type="PROSITE" id="PS51892">
    <property type="entry name" value="SUBTILASE"/>
    <property type="match status" value="1"/>
</dbReference>
<dbReference type="InParanoid" id="A0A165KXI9"/>
<feature type="domain" description="Peptidase S8/S53" evidence="8">
    <location>
        <begin position="147"/>
        <end position="397"/>
    </location>
</feature>
<dbReference type="GO" id="GO:0005615">
    <property type="term" value="C:extracellular space"/>
    <property type="evidence" value="ECO:0007669"/>
    <property type="project" value="TreeGrafter"/>
</dbReference>
<feature type="active site" description="Charge relay system" evidence="5">
    <location>
        <position position="362"/>
    </location>
</feature>
<protein>
    <submittedName>
        <fullName evidence="9">Subtilisin-like protein</fullName>
    </submittedName>
</protein>
<dbReference type="PANTHER" id="PTHR43806">
    <property type="entry name" value="PEPTIDASE S8"/>
    <property type="match status" value="1"/>
</dbReference>
<evidence type="ECO:0000256" key="6">
    <source>
        <dbReference type="RuleBase" id="RU003355"/>
    </source>
</evidence>
<dbReference type="SUPFAM" id="SSF52743">
    <property type="entry name" value="Subtilisin-like"/>
    <property type="match status" value="1"/>
</dbReference>
<feature type="active site" description="Charge relay system" evidence="5">
    <location>
        <position position="187"/>
    </location>
</feature>
<evidence type="ECO:0000256" key="5">
    <source>
        <dbReference type="PROSITE-ProRule" id="PRU01240"/>
    </source>
</evidence>
<dbReference type="STRING" id="1314781.A0A165KXI9"/>
<keyword evidence="7" id="KW-0732">Signal</keyword>
<organism evidence="9 10">
    <name type="scientific">Exidia glandulosa HHB12029</name>
    <dbReference type="NCBI Taxonomy" id="1314781"/>
    <lineage>
        <taxon>Eukaryota</taxon>
        <taxon>Fungi</taxon>
        <taxon>Dikarya</taxon>
        <taxon>Basidiomycota</taxon>
        <taxon>Agaricomycotina</taxon>
        <taxon>Agaricomycetes</taxon>
        <taxon>Auriculariales</taxon>
        <taxon>Exidiaceae</taxon>
        <taxon>Exidia</taxon>
    </lineage>
</organism>
<dbReference type="PANTHER" id="PTHR43806:SF11">
    <property type="entry name" value="CEREVISIN-RELATED"/>
    <property type="match status" value="1"/>
</dbReference>
<dbReference type="EMBL" id="KV425935">
    <property type="protein sequence ID" value="KZV97046.1"/>
    <property type="molecule type" value="Genomic_DNA"/>
</dbReference>
<dbReference type="CDD" id="cd04077">
    <property type="entry name" value="Peptidases_S8_PCSK9_ProteinaseK_like"/>
    <property type="match status" value="1"/>
</dbReference>
<evidence type="ECO:0000313" key="10">
    <source>
        <dbReference type="Proteomes" id="UP000077266"/>
    </source>
</evidence>
<dbReference type="PRINTS" id="PR00723">
    <property type="entry name" value="SUBTILISIN"/>
</dbReference>
<dbReference type="InterPro" id="IPR023827">
    <property type="entry name" value="Peptidase_S8_Asp-AS"/>
</dbReference>
<keyword evidence="2 5" id="KW-0645">Protease</keyword>
<dbReference type="PROSITE" id="PS00138">
    <property type="entry name" value="SUBTILASE_SER"/>
    <property type="match status" value="1"/>
</dbReference>
<feature type="chain" id="PRO_5007861362" evidence="7">
    <location>
        <begin position="19"/>
        <end position="418"/>
    </location>
</feature>
<dbReference type="Pfam" id="PF00082">
    <property type="entry name" value="Peptidase_S8"/>
    <property type="match status" value="1"/>
</dbReference>
<evidence type="ECO:0000256" key="4">
    <source>
        <dbReference type="ARBA" id="ARBA00022825"/>
    </source>
</evidence>
<dbReference type="InterPro" id="IPR015500">
    <property type="entry name" value="Peptidase_S8_subtilisin-rel"/>
</dbReference>
<dbReference type="InterPro" id="IPR023828">
    <property type="entry name" value="Peptidase_S8_Ser-AS"/>
</dbReference>
<evidence type="ECO:0000256" key="3">
    <source>
        <dbReference type="ARBA" id="ARBA00022801"/>
    </source>
</evidence>
<dbReference type="Proteomes" id="UP000077266">
    <property type="component" value="Unassembled WGS sequence"/>
</dbReference>
<keyword evidence="3 5" id="KW-0378">Hydrolase</keyword>
<feature type="signal peptide" evidence="7">
    <location>
        <begin position="1"/>
        <end position="18"/>
    </location>
</feature>
<dbReference type="GO" id="GO:0006508">
    <property type="term" value="P:proteolysis"/>
    <property type="evidence" value="ECO:0007669"/>
    <property type="project" value="UniProtKB-KW"/>
</dbReference>
<evidence type="ECO:0000256" key="1">
    <source>
        <dbReference type="ARBA" id="ARBA00011073"/>
    </source>
</evidence>